<dbReference type="Pfam" id="PF13476">
    <property type="entry name" value="AAA_23"/>
    <property type="match status" value="1"/>
</dbReference>
<dbReference type="Gene3D" id="3.40.50.300">
    <property type="entry name" value="P-loop containing nucleotide triphosphate hydrolases"/>
    <property type="match status" value="2"/>
</dbReference>
<reference evidence="4" key="1">
    <citation type="submission" date="2021-01" db="EMBL/GenBank/DDBJ databases">
        <title>Whole genome shotgun sequence of Virgisporangium aliadipatigenens NBRC 105644.</title>
        <authorList>
            <person name="Komaki H."/>
            <person name="Tamura T."/>
        </authorList>
    </citation>
    <scope>NUCLEOTIDE SEQUENCE</scope>
    <source>
        <strain evidence="4">NBRC 105644</strain>
    </source>
</reference>
<dbReference type="AlphaFoldDB" id="A0A8J3YXL2"/>
<sequence>MLTRLEVNGFKNLLDLTVEFGPFTCIAGENGTGKSNVFDAIQFLSLLADLPMLEAAQRMRGVHDERTGDPRDLFWNGYAAAERRMSFAAEMIVPPIVTDDLGRQATPRATFLRYEVEIGYLPPEGAERLGRLWLARESLVAADRGRIRFPRHTERLLARLLWGRDDDVFISSADTDSGPRIQLHGPPGMAPTVVAGAPPSAVVRIANSIENPTLLAARRELQSWRRLALEPTALRTADRYTDPTTMGPDGRHLAATLYRVAAMSGAEDPTAVYARVANRLAELTGVPVRTIEVIADDVRELLSVELTETSGMRLPARSLSEGSLRFLALCVLLEDPSTGGLFCMEEPENGIHPSNLPAMVDLVRSLAVDPTEAPGDDNPFRQVIINTHSPGVVQLVDPADLLFATPGRAVSPDGAISRSLALRPLTGTWREATPAQVDGMTKADILPYLAKQPGARLSLGPDAA</sequence>
<dbReference type="GO" id="GO:0009432">
    <property type="term" value="P:SOS response"/>
    <property type="evidence" value="ECO:0007669"/>
    <property type="project" value="UniProtKB-KW"/>
</dbReference>
<gene>
    <name evidence="4" type="ORF">Val02_84610</name>
</gene>
<dbReference type="GO" id="GO:0016887">
    <property type="term" value="F:ATP hydrolysis activity"/>
    <property type="evidence" value="ECO:0007669"/>
    <property type="project" value="InterPro"/>
</dbReference>
<dbReference type="EMBL" id="BOPF01000050">
    <property type="protein sequence ID" value="GIJ51575.1"/>
    <property type="molecule type" value="Genomic_DNA"/>
</dbReference>
<evidence type="ECO:0000313" key="4">
    <source>
        <dbReference type="EMBL" id="GIJ51575.1"/>
    </source>
</evidence>
<organism evidence="4 5">
    <name type="scientific">Virgisporangium aliadipatigenens</name>
    <dbReference type="NCBI Taxonomy" id="741659"/>
    <lineage>
        <taxon>Bacteria</taxon>
        <taxon>Bacillati</taxon>
        <taxon>Actinomycetota</taxon>
        <taxon>Actinomycetes</taxon>
        <taxon>Micromonosporales</taxon>
        <taxon>Micromonosporaceae</taxon>
        <taxon>Virgisporangium</taxon>
    </lineage>
</organism>
<evidence type="ECO:0000259" key="2">
    <source>
        <dbReference type="Pfam" id="PF13304"/>
    </source>
</evidence>
<evidence type="ECO:0000259" key="3">
    <source>
        <dbReference type="Pfam" id="PF13476"/>
    </source>
</evidence>
<dbReference type="InterPro" id="IPR027417">
    <property type="entry name" value="P-loop_NTPase"/>
</dbReference>
<dbReference type="GO" id="GO:0000731">
    <property type="term" value="P:DNA synthesis involved in DNA repair"/>
    <property type="evidence" value="ECO:0007669"/>
    <property type="project" value="TreeGrafter"/>
</dbReference>
<dbReference type="GO" id="GO:0006302">
    <property type="term" value="P:double-strand break repair"/>
    <property type="evidence" value="ECO:0007669"/>
    <property type="project" value="InterPro"/>
</dbReference>
<dbReference type="InterPro" id="IPR003959">
    <property type="entry name" value="ATPase_AAA_core"/>
</dbReference>
<name>A0A8J3YXL2_9ACTN</name>
<dbReference type="SUPFAM" id="SSF52540">
    <property type="entry name" value="P-loop containing nucleoside triphosphate hydrolases"/>
    <property type="match status" value="1"/>
</dbReference>
<comment type="caution">
    <text evidence="4">The sequence shown here is derived from an EMBL/GenBank/DDBJ whole genome shotgun (WGS) entry which is preliminary data.</text>
</comment>
<feature type="domain" description="ATPase AAA-type core" evidence="2">
    <location>
        <begin position="299"/>
        <end position="393"/>
    </location>
</feature>
<evidence type="ECO:0000256" key="1">
    <source>
        <dbReference type="ARBA" id="ARBA00023236"/>
    </source>
</evidence>
<keyword evidence="1" id="KW-0742">SOS response</keyword>
<dbReference type="PANTHER" id="PTHR32182">
    <property type="entry name" value="DNA REPLICATION AND REPAIR PROTEIN RECF"/>
    <property type="match status" value="1"/>
</dbReference>
<keyword evidence="1" id="KW-0227">DNA damage</keyword>
<keyword evidence="5" id="KW-1185">Reference proteome</keyword>
<dbReference type="InterPro" id="IPR038729">
    <property type="entry name" value="Rad50/SbcC_AAA"/>
</dbReference>
<dbReference type="PANTHER" id="PTHR32182:SF22">
    <property type="entry name" value="ATP-DEPENDENT ENDONUCLEASE, OLD FAMILY-RELATED"/>
    <property type="match status" value="1"/>
</dbReference>
<proteinExistence type="predicted"/>
<accession>A0A8J3YXL2</accession>
<protein>
    <recommendedName>
        <fullName evidence="6">ATPase</fullName>
    </recommendedName>
</protein>
<evidence type="ECO:0008006" key="6">
    <source>
        <dbReference type="Google" id="ProtNLM"/>
    </source>
</evidence>
<evidence type="ECO:0000313" key="5">
    <source>
        <dbReference type="Proteomes" id="UP000619260"/>
    </source>
</evidence>
<dbReference type="RefSeq" id="WP_203904972.1">
    <property type="nucleotide sequence ID" value="NZ_BOPF01000050.1"/>
</dbReference>
<feature type="domain" description="Rad50/SbcC-type AAA" evidence="3">
    <location>
        <begin position="4"/>
        <end position="43"/>
    </location>
</feature>
<dbReference type="GO" id="GO:0005524">
    <property type="term" value="F:ATP binding"/>
    <property type="evidence" value="ECO:0007669"/>
    <property type="project" value="InterPro"/>
</dbReference>
<dbReference type="Pfam" id="PF13304">
    <property type="entry name" value="AAA_21"/>
    <property type="match status" value="1"/>
</dbReference>
<dbReference type="Proteomes" id="UP000619260">
    <property type="component" value="Unassembled WGS sequence"/>
</dbReference>